<evidence type="ECO:0000313" key="2">
    <source>
        <dbReference type="EMBL" id="KAJ4434564.1"/>
    </source>
</evidence>
<gene>
    <name evidence="2" type="ORF">ANN_23126</name>
</gene>
<protein>
    <submittedName>
        <fullName evidence="2">Uncharacterized protein</fullName>
    </submittedName>
</protein>
<sequence length="242" mass="28380">MVANVQAAYERSPLKSLRRASRELQVGLPKSTLQRIVHKRLKLYAYKVQLMQHKVYAIPVRDFRDLRERIIEAIESILEDILQCAWQEIVHRLDIVTVTAGAHVEIWWRRGEKKGNVGSGGEEERKNVGGKTRDVGGGEDKKRKEKKVEGRCRWRGRGKKREVEGAEEERRKEEGRYKKLTGGKGVEWRCKRREWGERRMMYEMEMRGKKGDVGDEEEERRKKNIQKKIWRRGGIENEGGGQ</sequence>
<feature type="region of interest" description="Disordered" evidence="1">
    <location>
        <begin position="208"/>
        <end position="242"/>
    </location>
</feature>
<organism evidence="2 3">
    <name type="scientific">Periplaneta americana</name>
    <name type="common">American cockroach</name>
    <name type="synonym">Blatta americana</name>
    <dbReference type="NCBI Taxonomy" id="6978"/>
    <lineage>
        <taxon>Eukaryota</taxon>
        <taxon>Metazoa</taxon>
        <taxon>Ecdysozoa</taxon>
        <taxon>Arthropoda</taxon>
        <taxon>Hexapoda</taxon>
        <taxon>Insecta</taxon>
        <taxon>Pterygota</taxon>
        <taxon>Neoptera</taxon>
        <taxon>Polyneoptera</taxon>
        <taxon>Dictyoptera</taxon>
        <taxon>Blattodea</taxon>
        <taxon>Blattoidea</taxon>
        <taxon>Blattidae</taxon>
        <taxon>Blattinae</taxon>
        <taxon>Periplaneta</taxon>
    </lineage>
</organism>
<reference evidence="2 3" key="1">
    <citation type="journal article" date="2022" name="Allergy">
        <title>Genome assembly and annotation of Periplaneta americana reveal a comprehensive cockroach allergen profile.</title>
        <authorList>
            <person name="Wang L."/>
            <person name="Xiong Q."/>
            <person name="Saelim N."/>
            <person name="Wang L."/>
            <person name="Nong W."/>
            <person name="Wan A.T."/>
            <person name="Shi M."/>
            <person name="Liu X."/>
            <person name="Cao Q."/>
            <person name="Hui J.H.L."/>
            <person name="Sookrung N."/>
            <person name="Leung T.F."/>
            <person name="Tungtrongchitr A."/>
            <person name="Tsui S.K.W."/>
        </authorList>
    </citation>
    <scope>NUCLEOTIDE SEQUENCE [LARGE SCALE GENOMIC DNA]</scope>
    <source>
        <strain evidence="2">PWHHKU_190912</strain>
    </source>
</reference>
<feature type="compositionally biased region" description="Basic and acidic residues" evidence="1">
    <location>
        <begin position="122"/>
        <end position="150"/>
    </location>
</feature>
<proteinExistence type="predicted"/>
<comment type="caution">
    <text evidence="2">The sequence shown here is derived from an EMBL/GenBank/DDBJ whole genome shotgun (WGS) entry which is preliminary data.</text>
</comment>
<feature type="region of interest" description="Disordered" evidence="1">
    <location>
        <begin position="114"/>
        <end position="150"/>
    </location>
</feature>
<dbReference type="Proteomes" id="UP001148838">
    <property type="component" value="Unassembled WGS sequence"/>
</dbReference>
<evidence type="ECO:0000313" key="3">
    <source>
        <dbReference type="Proteomes" id="UP001148838"/>
    </source>
</evidence>
<keyword evidence="3" id="KW-1185">Reference proteome</keyword>
<name>A0ABQ8SK74_PERAM</name>
<evidence type="ECO:0000256" key="1">
    <source>
        <dbReference type="SAM" id="MobiDB-lite"/>
    </source>
</evidence>
<feature type="compositionally biased region" description="Basic residues" evidence="1">
    <location>
        <begin position="222"/>
        <end position="231"/>
    </location>
</feature>
<accession>A0ABQ8SK74</accession>
<dbReference type="EMBL" id="JAJSOF020000025">
    <property type="protein sequence ID" value="KAJ4434564.1"/>
    <property type="molecule type" value="Genomic_DNA"/>
</dbReference>